<keyword evidence="2" id="KW-0227">DNA damage</keyword>
<dbReference type="Proteomes" id="UP000005938">
    <property type="component" value="Unassembled WGS sequence"/>
</dbReference>
<evidence type="ECO:0000259" key="6">
    <source>
        <dbReference type="Pfam" id="PF01965"/>
    </source>
</evidence>
<dbReference type="STRING" id="946077.W5A_12976"/>
<evidence type="ECO:0000313" key="8">
    <source>
        <dbReference type="Proteomes" id="UP000005938"/>
    </source>
</evidence>
<dbReference type="SUPFAM" id="SSF52317">
    <property type="entry name" value="Class I glutamine amidotransferase-like"/>
    <property type="match status" value="1"/>
</dbReference>
<dbReference type="InterPro" id="IPR002818">
    <property type="entry name" value="DJ-1/PfpI"/>
</dbReference>
<dbReference type="EMBL" id="AJJU01000037">
    <property type="protein sequence ID" value="EID72421.1"/>
    <property type="molecule type" value="Genomic_DNA"/>
</dbReference>
<evidence type="ECO:0000256" key="5">
    <source>
        <dbReference type="ARBA" id="ARBA00023204"/>
    </source>
</evidence>
<dbReference type="NCBIfam" id="NF003168">
    <property type="entry name" value="PRK04155.1"/>
    <property type="match status" value="1"/>
</dbReference>
<comment type="caution">
    <text evidence="7">The sequence shown here is derived from an EMBL/GenBank/DDBJ whole genome shotgun (WGS) entry which is preliminary data.</text>
</comment>
<name>I0W7Q5_9FLAO</name>
<keyword evidence="4" id="KW-0346">Stress response</keyword>
<accession>I0W7Q5</accession>
<dbReference type="PATRIC" id="fig|946077.3.peg.2623"/>
<gene>
    <name evidence="7" type="ORF">W5A_12976</name>
</gene>
<protein>
    <submittedName>
        <fullName evidence="7">Chaperone protein HchA</fullName>
    </submittedName>
</protein>
<organism evidence="7 8">
    <name type="scientific">Imtechella halotolerans K1</name>
    <dbReference type="NCBI Taxonomy" id="946077"/>
    <lineage>
        <taxon>Bacteria</taxon>
        <taxon>Pseudomonadati</taxon>
        <taxon>Bacteroidota</taxon>
        <taxon>Flavobacteriia</taxon>
        <taxon>Flavobacteriales</taxon>
        <taxon>Flavobacteriaceae</taxon>
        <taxon>Imtechella</taxon>
    </lineage>
</organism>
<dbReference type="GO" id="GO:0006281">
    <property type="term" value="P:DNA repair"/>
    <property type="evidence" value="ECO:0007669"/>
    <property type="project" value="UniProtKB-KW"/>
</dbReference>
<keyword evidence="1" id="KW-0963">Cytoplasm</keyword>
<feature type="domain" description="DJ-1/PfpI" evidence="6">
    <location>
        <begin position="77"/>
        <end position="202"/>
    </location>
</feature>
<keyword evidence="3" id="KW-0378">Hydrolase</keyword>
<dbReference type="eggNOG" id="COG0693">
    <property type="taxonomic scope" value="Bacteria"/>
</dbReference>
<dbReference type="PIRSF" id="PIRSF037798">
    <property type="entry name" value="Chaperone_HchA"/>
    <property type="match status" value="1"/>
</dbReference>
<evidence type="ECO:0000256" key="1">
    <source>
        <dbReference type="ARBA" id="ARBA00022490"/>
    </source>
</evidence>
<dbReference type="InterPro" id="IPR017283">
    <property type="entry name" value="HchA"/>
</dbReference>
<reference evidence="7 8" key="1">
    <citation type="journal article" date="2012" name="J. Bacteriol.">
        <title>Genome Sequence of the Halotolerant Bacterium Imtechella halotolerans K1T.</title>
        <authorList>
            <person name="Kumar S."/>
            <person name="Vikram S."/>
            <person name="Subramanian S."/>
            <person name="Raghava G.P."/>
            <person name="Pinnaka A.K."/>
        </authorList>
    </citation>
    <scope>NUCLEOTIDE SEQUENCE [LARGE SCALE GENOMIC DNA]</scope>
    <source>
        <strain evidence="7 8">K1</strain>
    </source>
</reference>
<dbReference type="OrthoDB" id="9792284at2"/>
<dbReference type="GO" id="GO:0019243">
    <property type="term" value="P:methylglyoxal catabolic process to D-lactate via S-lactoyl-glutathione"/>
    <property type="evidence" value="ECO:0007669"/>
    <property type="project" value="TreeGrafter"/>
</dbReference>
<keyword evidence="8" id="KW-1185">Reference proteome</keyword>
<dbReference type="GO" id="GO:0019172">
    <property type="term" value="F:glyoxalase III activity"/>
    <property type="evidence" value="ECO:0007669"/>
    <property type="project" value="TreeGrafter"/>
</dbReference>
<evidence type="ECO:0000256" key="4">
    <source>
        <dbReference type="ARBA" id="ARBA00023016"/>
    </source>
</evidence>
<evidence type="ECO:0000256" key="2">
    <source>
        <dbReference type="ARBA" id="ARBA00022763"/>
    </source>
</evidence>
<dbReference type="GO" id="GO:0036524">
    <property type="term" value="F:protein deglycase activity"/>
    <property type="evidence" value="ECO:0007669"/>
    <property type="project" value="InterPro"/>
</dbReference>
<sequence>MGSIKQFMGMAPKKEGDKLYSPSNLALKMAVKDKTDYDHSVYENGRKGQEVKILIIGTEEDQLVMQNGSSFLTGNHPVELFVPMLHWKKAGFKFDFATPTGKEMKLEHWAMPNQDKAVMEIYEDCKDQIKNPLSLKNLVSQLTDTIDYAAVFIPGGHGAVIDLPKSKEVQEVLFWAKEKDKFIISICHGPAAFLAAGINEQKENFIFNGYYMAAFPDSMDKLLPKMGYLPGKMPWYFGKELQELGMSIVNKIANGQVYQDRKLITGDSPLAANKLGKLSTLRLLEEF</sequence>
<dbReference type="PANTHER" id="PTHR48094">
    <property type="entry name" value="PROTEIN/NUCLEIC ACID DEGLYCASE DJ-1-RELATED"/>
    <property type="match status" value="1"/>
</dbReference>
<dbReference type="Pfam" id="PF01965">
    <property type="entry name" value="DJ-1_PfpI"/>
    <property type="match status" value="1"/>
</dbReference>
<keyword evidence="5" id="KW-0234">DNA repair</keyword>
<proteinExistence type="predicted"/>
<dbReference type="RefSeq" id="WP_008241363.1">
    <property type="nucleotide sequence ID" value="NZ_AJJU01000037.1"/>
</dbReference>
<dbReference type="InterPro" id="IPR029062">
    <property type="entry name" value="Class_I_gatase-like"/>
</dbReference>
<dbReference type="InterPro" id="IPR050325">
    <property type="entry name" value="Prot/Nucl_acid_deglycase"/>
</dbReference>
<dbReference type="PANTHER" id="PTHR48094:SF20">
    <property type="entry name" value="PROTEIN_NUCLEIC ACID DEGLYCASE 1"/>
    <property type="match status" value="1"/>
</dbReference>
<evidence type="ECO:0000256" key="3">
    <source>
        <dbReference type="ARBA" id="ARBA00022801"/>
    </source>
</evidence>
<dbReference type="Gene3D" id="3.40.50.880">
    <property type="match status" value="1"/>
</dbReference>
<dbReference type="GO" id="GO:0005737">
    <property type="term" value="C:cytoplasm"/>
    <property type="evidence" value="ECO:0007669"/>
    <property type="project" value="TreeGrafter"/>
</dbReference>
<evidence type="ECO:0000313" key="7">
    <source>
        <dbReference type="EMBL" id="EID72421.1"/>
    </source>
</evidence>
<dbReference type="AlphaFoldDB" id="I0W7Q5"/>